<dbReference type="PANTHER" id="PTHR21310:SF48">
    <property type="entry name" value="AMINOGLYCOSIDE PHOSPHOTRANSFERASE DOMAIN-CONTAINING PROTEIN"/>
    <property type="match status" value="1"/>
</dbReference>
<dbReference type="InterPro" id="IPR011009">
    <property type="entry name" value="Kinase-like_dom_sf"/>
</dbReference>
<gene>
    <name evidence="2" type="ORF">CC86DRAFT_300223</name>
</gene>
<proteinExistence type="predicted"/>
<dbReference type="AlphaFoldDB" id="A0A6A6ZPW8"/>
<dbReference type="InterPro" id="IPR051678">
    <property type="entry name" value="AGP_Transferase"/>
</dbReference>
<dbReference type="OrthoDB" id="8300194at2759"/>
<dbReference type="EMBL" id="MU006234">
    <property type="protein sequence ID" value="KAF2822649.1"/>
    <property type="molecule type" value="Genomic_DNA"/>
</dbReference>
<protein>
    <submittedName>
        <fullName evidence="2">Kinase-like protein</fullName>
    </submittedName>
</protein>
<keyword evidence="2" id="KW-0808">Transferase</keyword>
<organism evidence="2 3">
    <name type="scientific">Ophiobolus disseminans</name>
    <dbReference type="NCBI Taxonomy" id="1469910"/>
    <lineage>
        <taxon>Eukaryota</taxon>
        <taxon>Fungi</taxon>
        <taxon>Dikarya</taxon>
        <taxon>Ascomycota</taxon>
        <taxon>Pezizomycotina</taxon>
        <taxon>Dothideomycetes</taxon>
        <taxon>Pleosporomycetidae</taxon>
        <taxon>Pleosporales</taxon>
        <taxon>Pleosporineae</taxon>
        <taxon>Phaeosphaeriaceae</taxon>
        <taxon>Ophiobolus</taxon>
    </lineage>
</organism>
<dbReference type="Proteomes" id="UP000799424">
    <property type="component" value="Unassembled WGS sequence"/>
</dbReference>
<evidence type="ECO:0000313" key="3">
    <source>
        <dbReference type="Proteomes" id="UP000799424"/>
    </source>
</evidence>
<reference evidence="2" key="1">
    <citation type="journal article" date="2020" name="Stud. Mycol.">
        <title>101 Dothideomycetes genomes: a test case for predicting lifestyles and emergence of pathogens.</title>
        <authorList>
            <person name="Haridas S."/>
            <person name="Albert R."/>
            <person name="Binder M."/>
            <person name="Bloem J."/>
            <person name="Labutti K."/>
            <person name="Salamov A."/>
            <person name="Andreopoulos B."/>
            <person name="Baker S."/>
            <person name="Barry K."/>
            <person name="Bills G."/>
            <person name="Bluhm B."/>
            <person name="Cannon C."/>
            <person name="Castanera R."/>
            <person name="Culley D."/>
            <person name="Daum C."/>
            <person name="Ezra D."/>
            <person name="Gonzalez J."/>
            <person name="Henrissat B."/>
            <person name="Kuo A."/>
            <person name="Liang C."/>
            <person name="Lipzen A."/>
            <person name="Lutzoni F."/>
            <person name="Magnuson J."/>
            <person name="Mondo S."/>
            <person name="Nolan M."/>
            <person name="Ohm R."/>
            <person name="Pangilinan J."/>
            <person name="Park H.-J."/>
            <person name="Ramirez L."/>
            <person name="Alfaro M."/>
            <person name="Sun H."/>
            <person name="Tritt A."/>
            <person name="Yoshinaga Y."/>
            <person name="Zwiers L.-H."/>
            <person name="Turgeon B."/>
            <person name="Goodwin S."/>
            <person name="Spatafora J."/>
            <person name="Crous P."/>
            <person name="Grigoriev I."/>
        </authorList>
    </citation>
    <scope>NUCLEOTIDE SEQUENCE</scope>
    <source>
        <strain evidence="2">CBS 113818</strain>
    </source>
</reference>
<keyword evidence="2" id="KW-0418">Kinase</keyword>
<feature type="non-terminal residue" evidence="2">
    <location>
        <position position="1"/>
    </location>
</feature>
<name>A0A6A6ZPW8_9PLEO</name>
<sequence length="290" mass="32825">PCPACSWTTWDRLHCCYTSHIKLIYTASDRGVWSLGPKYIFKERPASPPTFEPQNLRFIAENTTMPIPTLITDYEDDGRTYIQMTRGPGETLEEAWPRLTSEENEGVARDTAAYLAQLRGLKGGKMAGLGEKPVYNTFLFHDDFGVPHGPISSSADLWAHLALQLKDIPAPARERMRQRMPAAESYTFTHGDLAIVNIMGKDGKLAGIIDWERSAYLPVWWEYVGAGIGLSDEDAEWKALLRKYLGRHEGAREWGVDMWLLRKYSELDERGEKALAKMIKSAEEEEVKGE</sequence>
<dbReference type="GO" id="GO:0016301">
    <property type="term" value="F:kinase activity"/>
    <property type="evidence" value="ECO:0007669"/>
    <property type="project" value="UniProtKB-KW"/>
</dbReference>
<dbReference type="SUPFAM" id="SSF56112">
    <property type="entry name" value="Protein kinase-like (PK-like)"/>
    <property type="match status" value="1"/>
</dbReference>
<accession>A0A6A6ZPW8</accession>
<evidence type="ECO:0000313" key="2">
    <source>
        <dbReference type="EMBL" id="KAF2822649.1"/>
    </source>
</evidence>
<dbReference type="PANTHER" id="PTHR21310">
    <property type="entry name" value="AMINOGLYCOSIDE PHOSPHOTRANSFERASE-RELATED-RELATED"/>
    <property type="match status" value="1"/>
</dbReference>
<dbReference type="CDD" id="cd05120">
    <property type="entry name" value="APH_ChoK_like"/>
    <property type="match status" value="1"/>
</dbReference>
<feature type="domain" description="Aminoglycoside phosphotransferase" evidence="1">
    <location>
        <begin position="48"/>
        <end position="246"/>
    </location>
</feature>
<keyword evidence="3" id="KW-1185">Reference proteome</keyword>
<evidence type="ECO:0000259" key="1">
    <source>
        <dbReference type="Pfam" id="PF01636"/>
    </source>
</evidence>
<dbReference type="Pfam" id="PF01636">
    <property type="entry name" value="APH"/>
    <property type="match status" value="1"/>
</dbReference>
<dbReference type="InterPro" id="IPR002575">
    <property type="entry name" value="Aminoglycoside_PTrfase"/>
</dbReference>
<dbReference type="Gene3D" id="3.90.1200.10">
    <property type="match status" value="1"/>
</dbReference>